<keyword evidence="4" id="KW-0238">DNA-binding</keyword>
<keyword evidence="6" id="KW-0539">Nucleus</keyword>
<keyword evidence="3" id="KW-0805">Transcription regulation</keyword>
<evidence type="ECO:0000256" key="6">
    <source>
        <dbReference type="ARBA" id="ARBA00023242"/>
    </source>
</evidence>
<feature type="compositionally biased region" description="Polar residues" evidence="8">
    <location>
        <begin position="128"/>
        <end position="151"/>
    </location>
</feature>
<proteinExistence type="inferred from homology"/>
<feature type="region of interest" description="Disordered" evidence="8">
    <location>
        <begin position="114"/>
        <end position="167"/>
    </location>
</feature>
<dbReference type="InterPro" id="IPR044827">
    <property type="entry name" value="GBF-like"/>
</dbReference>
<dbReference type="GO" id="GO:0005634">
    <property type="term" value="C:nucleus"/>
    <property type="evidence" value="ECO:0007669"/>
    <property type="project" value="UniProtKB-SubCell"/>
</dbReference>
<feature type="compositionally biased region" description="Basic and acidic residues" evidence="8">
    <location>
        <begin position="154"/>
        <end position="166"/>
    </location>
</feature>
<sequence>MGTEESNKSTKPCKIMVVQDETENKPLQPHWYPPIQGYHYSMPTPTHIINSHVAAAGSYYYPHIWPNQAFSTPLQYDPPHDPNRLKNHPIVSGGSALTFSDKVHTTISVEDMDLAKTCEGKESRENGNESSISRNEQDIGTWSATNGSMGSSDGGHDTDNGSRSSREQQCNKLLANRDLTQNVDSIENGNADHVNKDSASQQFAVNSTESNLNSGTGLNISGTIHTLAKQEEDEIRKERKRQLNRESARRSRIRRQKECDELRKIMDDLVKNNSLLKDQLMSLSEDCLELNNENNSLEEEITKMYGPEAISDLIAMRPGGVTR</sequence>
<dbReference type="InterPro" id="IPR046347">
    <property type="entry name" value="bZIP_sf"/>
</dbReference>
<dbReference type="Gene3D" id="1.20.5.170">
    <property type="match status" value="1"/>
</dbReference>
<accession>A0AAE1TH42</accession>
<keyword evidence="11" id="KW-1185">Reference proteome</keyword>
<comment type="subcellular location">
    <subcellularLocation>
        <location evidence="1">Nucleus</location>
    </subcellularLocation>
</comment>
<dbReference type="EMBL" id="JAWXYG010000001">
    <property type="protein sequence ID" value="KAK4284691.1"/>
    <property type="molecule type" value="Genomic_DNA"/>
</dbReference>
<evidence type="ECO:0000256" key="5">
    <source>
        <dbReference type="ARBA" id="ARBA00023163"/>
    </source>
</evidence>
<evidence type="ECO:0000256" key="2">
    <source>
        <dbReference type="ARBA" id="ARBA00007163"/>
    </source>
</evidence>
<gene>
    <name evidence="10" type="ORF">QN277_001486</name>
</gene>
<dbReference type="PROSITE" id="PS50217">
    <property type="entry name" value="BZIP"/>
    <property type="match status" value="1"/>
</dbReference>
<evidence type="ECO:0000256" key="1">
    <source>
        <dbReference type="ARBA" id="ARBA00004123"/>
    </source>
</evidence>
<organism evidence="10 11">
    <name type="scientific">Acacia crassicarpa</name>
    <name type="common">northern wattle</name>
    <dbReference type="NCBI Taxonomy" id="499986"/>
    <lineage>
        <taxon>Eukaryota</taxon>
        <taxon>Viridiplantae</taxon>
        <taxon>Streptophyta</taxon>
        <taxon>Embryophyta</taxon>
        <taxon>Tracheophyta</taxon>
        <taxon>Spermatophyta</taxon>
        <taxon>Magnoliopsida</taxon>
        <taxon>eudicotyledons</taxon>
        <taxon>Gunneridae</taxon>
        <taxon>Pentapetalae</taxon>
        <taxon>rosids</taxon>
        <taxon>fabids</taxon>
        <taxon>Fabales</taxon>
        <taxon>Fabaceae</taxon>
        <taxon>Caesalpinioideae</taxon>
        <taxon>mimosoid clade</taxon>
        <taxon>Acacieae</taxon>
        <taxon>Acacia</taxon>
    </lineage>
</organism>
<dbReference type="SUPFAM" id="SSF57959">
    <property type="entry name" value="Leucine zipper domain"/>
    <property type="match status" value="1"/>
</dbReference>
<dbReference type="CDD" id="cd14702">
    <property type="entry name" value="bZIP_plant_GBF1"/>
    <property type="match status" value="1"/>
</dbReference>
<name>A0AAE1TH42_9FABA</name>
<feature type="compositionally biased region" description="Basic and acidic residues" evidence="8">
    <location>
        <begin position="114"/>
        <end position="127"/>
    </location>
</feature>
<protein>
    <recommendedName>
        <fullName evidence="9">BZIP domain-containing protein</fullName>
    </recommendedName>
</protein>
<dbReference type="GO" id="GO:0003700">
    <property type="term" value="F:DNA-binding transcription factor activity"/>
    <property type="evidence" value="ECO:0007669"/>
    <property type="project" value="InterPro"/>
</dbReference>
<dbReference type="InterPro" id="IPR004827">
    <property type="entry name" value="bZIP"/>
</dbReference>
<comment type="caution">
    <text evidence="10">The sequence shown here is derived from an EMBL/GenBank/DDBJ whole genome shotgun (WGS) entry which is preliminary data.</text>
</comment>
<feature type="coiled-coil region" evidence="7">
    <location>
        <begin position="259"/>
        <end position="300"/>
    </location>
</feature>
<evidence type="ECO:0000256" key="8">
    <source>
        <dbReference type="SAM" id="MobiDB-lite"/>
    </source>
</evidence>
<evidence type="ECO:0000256" key="4">
    <source>
        <dbReference type="ARBA" id="ARBA00023125"/>
    </source>
</evidence>
<dbReference type="PANTHER" id="PTHR45967:SF38">
    <property type="entry name" value="G-BOX-BINDING FACTOR 2"/>
    <property type="match status" value="1"/>
</dbReference>
<dbReference type="InterPro" id="IPR045314">
    <property type="entry name" value="bZIP_plant_GBF1"/>
</dbReference>
<dbReference type="PANTHER" id="PTHR45967">
    <property type="entry name" value="G-BOX-BINDING FACTOR 3-RELATED"/>
    <property type="match status" value="1"/>
</dbReference>
<dbReference type="Proteomes" id="UP001293593">
    <property type="component" value="Unassembled WGS sequence"/>
</dbReference>
<evidence type="ECO:0000256" key="3">
    <source>
        <dbReference type="ARBA" id="ARBA00023015"/>
    </source>
</evidence>
<dbReference type="Pfam" id="PF00170">
    <property type="entry name" value="bZIP_1"/>
    <property type="match status" value="1"/>
</dbReference>
<evidence type="ECO:0000313" key="11">
    <source>
        <dbReference type="Proteomes" id="UP001293593"/>
    </source>
</evidence>
<dbReference type="AlphaFoldDB" id="A0AAE1TH42"/>
<evidence type="ECO:0000259" key="9">
    <source>
        <dbReference type="PROSITE" id="PS50217"/>
    </source>
</evidence>
<evidence type="ECO:0000313" key="10">
    <source>
        <dbReference type="EMBL" id="KAK4284691.1"/>
    </source>
</evidence>
<comment type="similarity">
    <text evidence="2">Belongs to the bZIP family.</text>
</comment>
<dbReference type="SMART" id="SM00338">
    <property type="entry name" value="BRLZ"/>
    <property type="match status" value="1"/>
</dbReference>
<evidence type="ECO:0000256" key="7">
    <source>
        <dbReference type="SAM" id="Coils"/>
    </source>
</evidence>
<keyword evidence="7" id="KW-0175">Coiled coil</keyword>
<dbReference type="GO" id="GO:0043565">
    <property type="term" value="F:sequence-specific DNA binding"/>
    <property type="evidence" value="ECO:0007669"/>
    <property type="project" value="InterPro"/>
</dbReference>
<reference evidence="10" key="1">
    <citation type="submission" date="2023-10" db="EMBL/GenBank/DDBJ databases">
        <title>Chromosome-level genome of the transformable northern wattle, Acacia crassicarpa.</title>
        <authorList>
            <person name="Massaro I."/>
            <person name="Sinha N.R."/>
            <person name="Poethig S."/>
            <person name="Leichty A.R."/>
        </authorList>
    </citation>
    <scope>NUCLEOTIDE SEQUENCE</scope>
    <source>
        <strain evidence="10">Acra3RX</strain>
        <tissue evidence="10">Leaf</tissue>
    </source>
</reference>
<feature type="domain" description="BZIP" evidence="9">
    <location>
        <begin position="234"/>
        <end position="297"/>
    </location>
</feature>
<keyword evidence="5" id="KW-0804">Transcription</keyword>